<organism evidence="1 2">
    <name type="scientific">Burkholderia mayonis</name>
    <dbReference type="NCBI Taxonomy" id="1385591"/>
    <lineage>
        <taxon>Bacteria</taxon>
        <taxon>Pseudomonadati</taxon>
        <taxon>Pseudomonadota</taxon>
        <taxon>Betaproteobacteria</taxon>
        <taxon>Burkholderiales</taxon>
        <taxon>Burkholderiaceae</taxon>
        <taxon>Burkholderia</taxon>
        <taxon>pseudomallei group</taxon>
    </lineage>
</organism>
<dbReference type="EMBL" id="CP013389">
    <property type="protein sequence ID" value="AOJ11665.1"/>
    <property type="molecule type" value="Genomic_DNA"/>
</dbReference>
<proteinExistence type="predicted"/>
<protein>
    <submittedName>
        <fullName evidence="1">Uncharacterized protein</fullName>
    </submittedName>
</protein>
<evidence type="ECO:0000313" key="2">
    <source>
        <dbReference type="Proteomes" id="UP000067711"/>
    </source>
</evidence>
<name>A0A1B4G6W2_9BURK</name>
<sequence length="83" mass="9719">MARPMYRIRQFARSRVYLGQLYQPGAYQVQRRVAVLFWCEIAYCSRRSEAEAAIRGDVLARRVARIKPRVRGVFGRDGQELTK</sequence>
<evidence type="ECO:0000313" key="1">
    <source>
        <dbReference type="EMBL" id="AOJ11665.1"/>
    </source>
</evidence>
<gene>
    <name evidence="1" type="ORF">WS71_32000</name>
</gene>
<dbReference type="Proteomes" id="UP000067711">
    <property type="component" value="Chromosome 1"/>
</dbReference>
<accession>A0A1B4G6W2</accession>
<dbReference type="RefSeq" id="WP_044368026.1">
    <property type="nucleotide sequence ID" value="NZ_CP013389.1"/>
</dbReference>
<dbReference type="AlphaFoldDB" id="A0A1B4G6W2"/>
<reference evidence="1 2" key="1">
    <citation type="submission" date="2015-12" db="EMBL/GenBank/DDBJ databases">
        <title>Diversity of Burkholderia near neighbor genomes.</title>
        <authorList>
            <person name="Sahl J."/>
            <person name="Wagner D."/>
            <person name="Keim P."/>
        </authorList>
    </citation>
    <scope>NUCLEOTIDE SEQUENCE [LARGE SCALE GENOMIC DNA]</scope>
    <source>
        <strain evidence="1 2">BDU8</strain>
    </source>
</reference>